<dbReference type="AlphaFoldDB" id="A0A6L5I082"/>
<dbReference type="InterPro" id="IPR036388">
    <property type="entry name" value="WH-like_DNA-bd_sf"/>
</dbReference>
<name>A0A6L5I082_9PSED</name>
<reference evidence="2 3" key="1">
    <citation type="submission" date="2019-10" db="EMBL/GenBank/DDBJ databases">
        <title>Evaluation of single-gene subtyping targets for Pseudomonas.</title>
        <authorList>
            <person name="Reichler S.J."/>
            <person name="Orsi R.H."/>
            <person name="Wiedmann M."/>
            <person name="Martin N.H."/>
            <person name="Murphy S.I."/>
        </authorList>
    </citation>
    <scope>NUCLEOTIDE SEQUENCE [LARGE SCALE GENOMIC DNA]</scope>
    <source>
        <strain evidence="2 3">FSL R10-1637</strain>
    </source>
</reference>
<evidence type="ECO:0000313" key="2">
    <source>
        <dbReference type="EMBL" id="MQU08930.1"/>
    </source>
</evidence>
<dbReference type="PROSITE" id="PS50995">
    <property type="entry name" value="HTH_MARR_2"/>
    <property type="match status" value="1"/>
</dbReference>
<dbReference type="GO" id="GO:0003700">
    <property type="term" value="F:DNA-binding transcription factor activity"/>
    <property type="evidence" value="ECO:0007669"/>
    <property type="project" value="InterPro"/>
</dbReference>
<dbReference type="GO" id="GO:0006950">
    <property type="term" value="P:response to stress"/>
    <property type="evidence" value="ECO:0007669"/>
    <property type="project" value="TreeGrafter"/>
</dbReference>
<dbReference type="PANTHER" id="PTHR33164:SF105">
    <property type="entry name" value="TRANSCRIPTIONAL REPRESSOR PROTEIN-RELATED"/>
    <property type="match status" value="1"/>
</dbReference>
<organism evidence="2 3">
    <name type="scientific">Pseudomonas helleri</name>
    <dbReference type="NCBI Taxonomy" id="1608996"/>
    <lineage>
        <taxon>Bacteria</taxon>
        <taxon>Pseudomonadati</taxon>
        <taxon>Pseudomonadota</taxon>
        <taxon>Gammaproteobacteria</taxon>
        <taxon>Pseudomonadales</taxon>
        <taxon>Pseudomonadaceae</taxon>
        <taxon>Pseudomonas</taxon>
    </lineage>
</organism>
<protein>
    <submittedName>
        <fullName evidence="2">MarR family transcriptional regulator</fullName>
    </submittedName>
</protein>
<dbReference type="Proteomes" id="UP000478064">
    <property type="component" value="Unassembled WGS sequence"/>
</dbReference>
<dbReference type="SUPFAM" id="SSF46785">
    <property type="entry name" value="Winged helix' DNA-binding domain"/>
    <property type="match status" value="1"/>
</dbReference>
<comment type="caution">
    <text evidence="2">The sequence shown here is derived from an EMBL/GenBank/DDBJ whole genome shotgun (WGS) entry which is preliminary data.</text>
</comment>
<sequence length="183" mass="19714">MTDLLNISESHEGVPEAEKTPFETLACTNTAVRRAARRLGNLYDEALASLGLKATQVALLSEIERMFTAANGQSPALQDLASNMALQVSALTHALRPLVRDGLIALHGDESDKRVKRAVLTSTGRERLRQAIVRWATVNNRVDDVLGKEAAAQLRALTDFVGSDEFLTAYGANPADSLTSDLA</sequence>
<dbReference type="RefSeq" id="WP_153375746.1">
    <property type="nucleotide sequence ID" value="NZ_WIVU01000081.1"/>
</dbReference>
<dbReference type="PANTHER" id="PTHR33164">
    <property type="entry name" value="TRANSCRIPTIONAL REGULATOR, MARR FAMILY"/>
    <property type="match status" value="1"/>
</dbReference>
<dbReference type="SMART" id="SM00347">
    <property type="entry name" value="HTH_MARR"/>
    <property type="match status" value="1"/>
</dbReference>
<evidence type="ECO:0000313" key="3">
    <source>
        <dbReference type="Proteomes" id="UP000478064"/>
    </source>
</evidence>
<dbReference type="EMBL" id="WIVU01000081">
    <property type="protein sequence ID" value="MQU08930.1"/>
    <property type="molecule type" value="Genomic_DNA"/>
</dbReference>
<gene>
    <name evidence="2" type="ORF">GHO27_25065</name>
</gene>
<dbReference type="Gene3D" id="1.10.10.10">
    <property type="entry name" value="Winged helix-like DNA-binding domain superfamily/Winged helix DNA-binding domain"/>
    <property type="match status" value="1"/>
</dbReference>
<dbReference type="InterPro" id="IPR036390">
    <property type="entry name" value="WH_DNA-bd_sf"/>
</dbReference>
<feature type="domain" description="HTH marR-type" evidence="1">
    <location>
        <begin position="25"/>
        <end position="163"/>
    </location>
</feature>
<dbReference type="InterPro" id="IPR039422">
    <property type="entry name" value="MarR/SlyA-like"/>
</dbReference>
<proteinExistence type="predicted"/>
<accession>A0A6L5I082</accession>
<evidence type="ECO:0000259" key="1">
    <source>
        <dbReference type="PROSITE" id="PS50995"/>
    </source>
</evidence>
<dbReference type="InterPro" id="IPR000835">
    <property type="entry name" value="HTH_MarR-typ"/>
</dbReference>